<dbReference type="InterPro" id="IPR058033">
    <property type="entry name" value="ARM_TBCD_2nd"/>
</dbReference>
<evidence type="ECO:0000313" key="3">
    <source>
        <dbReference type="Proteomes" id="UP000253472"/>
    </source>
</evidence>
<feature type="domain" description="Tubulin-folding cofactor D ARM repeats" evidence="1">
    <location>
        <begin position="282"/>
        <end position="464"/>
    </location>
</feature>
<dbReference type="Pfam" id="PF23579">
    <property type="entry name" value="ARM_TBCD"/>
    <property type="match status" value="1"/>
</dbReference>
<evidence type="ECO:0000313" key="2">
    <source>
        <dbReference type="EMBL" id="RCK57308.1"/>
    </source>
</evidence>
<dbReference type="SUPFAM" id="SSF48371">
    <property type="entry name" value="ARM repeat"/>
    <property type="match status" value="1"/>
</dbReference>
<keyword evidence="3" id="KW-1185">Reference proteome</keyword>
<dbReference type="InterPro" id="IPR016024">
    <property type="entry name" value="ARM-type_fold"/>
</dbReference>
<dbReference type="PANTHER" id="PTHR12658:SF0">
    <property type="entry name" value="TUBULIN-SPECIFIC CHAPERONE D"/>
    <property type="match status" value="1"/>
</dbReference>
<comment type="caution">
    <text evidence="2">The sequence shown here is derived from an EMBL/GenBank/DDBJ whole genome shotgun (WGS) entry which is preliminary data.</text>
</comment>
<dbReference type="GO" id="GO:0000226">
    <property type="term" value="P:microtubule cytoskeleton organization"/>
    <property type="evidence" value="ECO:0007669"/>
    <property type="project" value="TreeGrafter"/>
</dbReference>
<dbReference type="OrthoDB" id="10253476at2759"/>
<dbReference type="GO" id="GO:0048487">
    <property type="term" value="F:beta-tubulin binding"/>
    <property type="evidence" value="ECO:0007669"/>
    <property type="project" value="InterPro"/>
</dbReference>
<evidence type="ECO:0000259" key="1">
    <source>
        <dbReference type="Pfam" id="PF25767"/>
    </source>
</evidence>
<dbReference type="InterPro" id="IPR033162">
    <property type="entry name" value="TBCD"/>
</dbReference>
<accession>A0A367XUL6</accession>
<dbReference type="GO" id="GO:0007023">
    <property type="term" value="P:post-chaperonin tubulin folding pathway"/>
    <property type="evidence" value="ECO:0007669"/>
    <property type="project" value="InterPro"/>
</dbReference>
<dbReference type="AlphaFoldDB" id="A0A367XUL6"/>
<dbReference type="Proteomes" id="UP000253472">
    <property type="component" value="Unassembled WGS sequence"/>
</dbReference>
<dbReference type="STRING" id="5486.A0A367XUL6"/>
<name>A0A367XUL6_9ASCO</name>
<gene>
    <name evidence="2" type="primary">CIN1_1</name>
    <name evidence="2" type="ORF">Cantr_06596</name>
</gene>
<dbReference type="GO" id="GO:0005096">
    <property type="term" value="F:GTPase activator activity"/>
    <property type="evidence" value="ECO:0007669"/>
    <property type="project" value="InterPro"/>
</dbReference>
<dbReference type="Pfam" id="PF25767">
    <property type="entry name" value="ARM_TBCD_2nd"/>
    <property type="match status" value="1"/>
</dbReference>
<dbReference type="PANTHER" id="PTHR12658">
    <property type="entry name" value="BETA-TUBULIN COFACTOR D"/>
    <property type="match status" value="1"/>
</dbReference>
<dbReference type="EMBL" id="QLNQ01000028">
    <property type="protein sequence ID" value="RCK57308.1"/>
    <property type="molecule type" value="Genomic_DNA"/>
</dbReference>
<protein>
    <submittedName>
        <fullName evidence="2">Chromosome instability protein 1</fullName>
    </submittedName>
</protein>
<proteinExistence type="predicted"/>
<sequence>MNEFDAETIVLKKSSQLHTQIHESILELEKLCDTSSSPLPSRDRFLLARTATSRAVDLINEFEINPKLLDSSLETYIHQLTRLYIAHESVRKNVGEIVYNFGKIRGFKIIINYFPSDLYLVNRLLRITRESTDEFATFTGLCWLCTLSLLPFSLVSIDQSLPQTMYNLAFANLLKYSNGSKNQVISLILLSKLLIRNDCSKFFELFFLNVELHNWVTLDSTHKLSYYLTINKILKLKVQFSSHRISSIYQCINTDILQRSSSSNLNLLYLIKILSKLAISYVQQGEFHNVESIINNLINDILLEVSSLDYNLRYGMAKSLSSIVGSLSEPAVNYKQQLTDFLLANLDDIDQEMNIAKNHTVLLTLGYLSLNKIILDDYTSRLVEIVHESAFLRVTSLRVDLGSCIRDSSCFIIWSIVKNNRKLSVDQLSLIFNDLIKVLVFDKELVLKKCSIAILQELIGRHGTAIFRNDRFNDEQLGQFIVDFLEVFTDAKLKLRSTSFGVIDSLLDKIDLGFLVPALIDEICDTPGEPGSAECLQKLLVQSRCLPVIGDRVDVDPQDIVDKLITANRSQYLFVLPVVPWDELESEFSNFEVRHDHNLIKGYLTYLIHAGKMSEVDWKNLVRIIKHNDTAFVGEIGQLLESQCVMIAARELISIARSNVVLSRVIFDFKHWNHKEVQAILSLMKNPNVDIEIRRNLLDNLNENYVLYPVVNDIYPLFDDYTTTIQGDVGSKLRFGMLELVRRHNIMNGDIRLKLIRLSGELIDKLRHLAFELVTGVAIVDERRYWENLFEFYNSLTDAQERVEFWKGCCFTIGSFKGNPKLINQSLIQLLACGPGIDEIEIWMGLLDTPSLSARDQKLKLMVLQMFLKLFQSNFQFHDSLNYNQLFTKCYNLYISGKNATQAITILKIFYHISTQKNITINLKSKIYQIFTRILEGKFYHKLKMNEILLQMLIDKNLDLGRYQQINWTQLSQSDKQYMKDFLLLDLQPNS</sequence>
<organism evidence="2 3">
    <name type="scientific">Candida viswanathii</name>
    <dbReference type="NCBI Taxonomy" id="5486"/>
    <lineage>
        <taxon>Eukaryota</taxon>
        <taxon>Fungi</taxon>
        <taxon>Dikarya</taxon>
        <taxon>Ascomycota</taxon>
        <taxon>Saccharomycotina</taxon>
        <taxon>Pichiomycetes</taxon>
        <taxon>Debaryomycetaceae</taxon>
        <taxon>Candida/Lodderomyces clade</taxon>
        <taxon>Candida</taxon>
    </lineage>
</organism>
<dbReference type="GO" id="GO:0007021">
    <property type="term" value="P:tubulin complex assembly"/>
    <property type="evidence" value="ECO:0007669"/>
    <property type="project" value="InterPro"/>
</dbReference>
<reference evidence="2 3" key="1">
    <citation type="submission" date="2018-06" db="EMBL/GenBank/DDBJ databases">
        <title>Whole genome sequencing of Candida tropicalis (genome annotated by CSBL at Korea University).</title>
        <authorList>
            <person name="Ahn J."/>
        </authorList>
    </citation>
    <scope>NUCLEOTIDE SEQUENCE [LARGE SCALE GENOMIC DNA]</scope>
    <source>
        <strain evidence="2 3">ATCC 20962</strain>
    </source>
</reference>